<dbReference type="Gene3D" id="3.10.450.50">
    <property type="match status" value="1"/>
</dbReference>
<dbReference type="SUPFAM" id="SSF54427">
    <property type="entry name" value="NTF2-like"/>
    <property type="match status" value="1"/>
</dbReference>
<evidence type="ECO:0000256" key="1">
    <source>
        <dbReference type="SAM" id="SignalP"/>
    </source>
</evidence>
<keyword evidence="3" id="KW-1185">Reference proteome</keyword>
<feature type="signal peptide" evidence="1">
    <location>
        <begin position="1"/>
        <end position="17"/>
    </location>
</feature>
<feature type="chain" id="PRO_5042834967" evidence="1">
    <location>
        <begin position="18"/>
        <end position="141"/>
    </location>
</feature>
<protein>
    <submittedName>
        <fullName evidence="2">Nuclear transport factor 2 family protein</fullName>
    </submittedName>
</protein>
<dbReference type="InterPro" id="IPR032710">
    <property type="entry name" value="NTF2-like_dom_sf"/>
</dbReference>
<organism evidence="2 3">
    <name type="scientific">Chryseosolibacter histidini</name>
    <dbReference type="NCBI Taxonomy" id="2782349"/>
    <lineage>
        <taxon>Bacteria</taxon>
        <taxon>Pseudomonadati</taxon>
        <taxon>Bacteroidota</taxon>
        <taxon>Cytophagia</taxon>
        <taxon>Cytophagales</taxon>
        <taxon>Chryseotaleaceae</taxon>
        <taxon>Chryseosolibacter</taxon>
    </lineage>
</organism>
<name>A0AAP2DLM4_9BACT</name>
<comment type="caution">
    <text evidence="2">The sequence shown here is derived from an EMBL/GenBank/DDBJ whole genome shotgun (WGS) entry which is preliminary data.</text>
</comment>
<evidence type="ECO:0000313" key="3">
    <source>
        <dbReference type="Proteomes" id="UP001319200"/>
    </source>
</evidence>
<dbReference type="EMBL" id="JAHESF010000016">
    <property type="protein sequence ID" value="MBT1698641.1"/>
    <property type="molecule type" value="Genomic_DNA"/>
</dbReference>
<evidence type="ECO:0000313" key="2">
    <source>
        <dbReference type="EMBL" id="MBT1698641.1"/>
    </source>
</evidence>
<dbReference type="InterPro" id="IPR039437">
    <property type="entry name" value="FrzH/put_lumazine-bd"/>
</dbReference>
<sequence>MKKLIFMFFLLPAVVFAQNDEASIKQVVTNAYIQGIHNRGSVDEIRKGFHPTFSMLRLVDNEIKPLPIEEWIANLEKAKKESTTPPVKTEGKFVNVDVTGNAAVVKLELYRENKKVFTDYLVLYKFAEGWRIVSKTFYRHS</sequence>
<dbReference type="RefSeq" id="WP_254165184.1">
    <property type="nucleotide sequence ID" value="NZ_JAHESF010000016.1"/>
</dbReference>
<accession>A0AAP2DLM4</accession>
<keyword evidence="1" id="KW-0732">Signal</keyword>
<reference evidence="2 3" key="1">
    <citation type="submission" date="2021-05" db="EMBL/GenBank/DDBJ databases">
        <title>A Polyphasic approach of four new species of the genus Ohtaekwangia: Ohtaekwangia histidinii sp. nov., Ohtaekwangia cretensis sp. nov., Ohtaekwangia indiensis sp. nov., Ohtaekwangia reichenbachii sp. nov. from diverse environment.</title>
        <authorList>
            <person name="Octaviana S."/>
        </authorList>
    </citation>
    <scope>NUCLEOTIDE SEQUENCE [LARGE SCALE GENOMIC DNA]</scope>
    <source>
        <strain evidence="2 3">PWU4</strain>
    </source>
</reference>
<dbReference type="Proteomes" id="UP001319200">
    <property type="component" value="Unassembled WGS sequence"/>
</dbReference>
<proteinExistence type="predicted"/>
<dbReference type="Pfam" id="PF12893">
    <property type="entry name" value="Lumazine_bd_2"/>
    <property type="match status" value="1"/>
</dbReference>
<dbReference type="AlphaFoldDB" id="A0AAP2DLM4"/>
<gene>
    <name evidence="2" type="ORF">KK083_17240</name>
</gene>